<proteinExistence type="predicted"/>
<keyword evidence="6" id="KW-1185">Reference proteome</keyword>
<feature type="domain" description="ABC transporter" evidence="4">
    <location>
        <begin position="20"/>
        <end position="253"/>
    </location>
</feature>
<dbReference type="CDD" id="cd03293">
    <property type="entry name" value="ABC_NrtD_SsuB_transporters"/>
    <property type="match status" value="1"/>
</dbReference>
<dbReference type="Gene3D" id="3.40.50.300">
    <property type="entry name" value="P-loop containing nucleotide triphosphate hydrolases"/>
    <property type="match status" value="1"/>
</dbReference>
<dbReference type="Proteomes" id="UP000664382">
    <property type="component" value="Unassembled WGS sequence"/>
</dbReference>
<evidence type="ECO:0000256" key="3">
    <source>
        <dbReference type="ARBA" id="ARBA00022840"/>
    </source>
</evidence>
<gene>
    <name evidence="5" type="ORF">J4H92_10705</name>
</gene>
<dbReference type="PROSITE" id="PS50893">
    <property type="entry name" value="ABC_TRANSPORTER_2"/>
    <property type="match status" value="1"/>
</dbReference>
<dbReference type="Pfam" id="PF00005">
    <property type="entry name" value="ABC_tran"/>
    <property type="match status" value="1"/>
</dbReference>
<sequence length="269" mass="28661">MNDPGAAGVGAPAAVGAPEVVCRGVAKTFAADSRDPLRVLEPLDLTLAPGSVTALVGPSGCGKSTLLRIVAGLEEADRGGSVRIGGDAPQEVRRRGELSIAFQDASLLPWRTTAGNVALAQRLARQPVDHARISELLRTVGLAGFERARPAQLSGGMRQRAAIARCLVTEPRLLLLDEPFGAVDELTRRRLNIELPPLWSSASTTTLLVTHSISEAVLLADRVLVMSPRPGGIIADLDVGLERPRRIEHLRRPEFGELVERIGRLLGID</sequence>
<organism evidence="5 6">
    <name type="scientific">Leucobacter weissii</name>
    <dbReference type="NCBI Taxonomy" id="1983706"/>
    <lineage>
        <taxon>Bacteria</taxon>
        <taxon>Bacillati</taxon>
        <taxon>Actinomycetota</taxon>
        <taxon>Actinomycetes</taxon>
        <taxon>Micrococcales</taxon>
        <taxon>Microbacteriaceae</taxon>
        <taxon>Leucobacter</taxon>
    </lineage>
</organism>
<dbReference type="GO" id="GO:0016887">
    <property type="term" value="F:ATP hydrolysis activity"/>
    <property type="evidence" value="ECO:0007669"/>
    <property type="project" value="InterPro"/>
</dbReference>
<evidence type="ECO:0000259" key="4">
    <source>
        <dbReference type="PROSITE" id="PS50893"/>
    </source>
</evidence>
<reference evidence="5" key="1">
    <citation type="submission" date="2021-03" db="EMBL/GenBank/DDBJ databases">
        <title>Leucobacter chromiisoli sp. nov., isolated from chromium-containing soil of chemical plant.</title>
        <authorList>
            <person name="Xu Z."/>
        </authorList>
    </citation>
    <scope>NUCLEOTIDE SEQUENCE</scope>
    <source>
        <strain evidence="5">S27</strain>
    </source>
</reference>
<dbReference type="PROSITE" id="PS00211">
    <property type="entry name" value="ABC_TRANSPORTER_1"/>
    <property type="match status" value="1"/>
</dbReference>
<dbReference type="PANTHER" id="PTHR42788:SF13">
    <property type="entry name" value="ALIPHATIC SULFONATES IMPORT ATP-BINDING PROTEIN SSUB"/>
    <property type="match status" value="1"/>
</dbReference>
<dbReference type="AlphaFoldDB" id="A0A939MP77"/>
<dbReference type="GO" id="GO:0005524">
    <property type="term" value="F:ATP binding"/>
    <property type="evidence" value="ECO:0007669"/>
    <property type="project" value="UniProtKB-KW"/>
</dbReference>
<accession>A0A939MP77</accession>
<dbReference type="EMBL" id="JAGDYM010000011">
    <property type="protein sequence ID" value="MBO1902417.1"/>
    <property type="molecule type" value="Genomic_DNA"/>
</dbReference>
<comment type="caution">
    <text evidence="5">The sequence shown here is derived from an EMBL/GenBank/DDBJ whole genome shotgun (WGS) entry which is preliminary data.</text>
</comment>
<evidence type="ECO:0000256" key="1">
    <source>
        <dbReference type="ARBA" id="ARBA00022448"/>
    </source>
</evidence>
<dbReference type="InterPro" id="IPR003593">
    <property type="entry name" value="AAA+_ATPase"/>
</dbReference>
<dbReference type="InterPro" id="IPR027417">
    <property type="entry name" value="P-loop_NTPase"/>
</dbReference>
<dbReference type="SUPFAM" id="SSF52540">
    <property type="entry name" value="P-loop containing nucleoside triphosphate hydrolases"/>
    <property type="match status" value="1"/>
</dbReference>
<evidence type="ECO:0000313" key="6">
    <source>
        <dbReference type="Proteomes" id="UP000664382"/>
    </source>
</evidence>
<keyword evidence="3 5" id="KW-0067">ATP-binding</keyword>
<evidence type="ECO:0000313" key="5">
    <source>
        <dbReference type="EMBL" id="MBO1902417.1"/>
    </source>
</evidence>
<name>A0A939MP77_9MICO</name>
<protein>
    <submittedName>
        <fullName evidence="5">ABC transporter ATP-binding protein</fullName>
    </submittedName>
</protein>
<dbReference type="RefSeq" id="WP_208098175.1">
    <property type="nucleotide sequence ID" value="NZ_JAGDYM010000011.1"/>
</dbReference>
<dbReference type="InterPro" id="IPR017871">
    <property type="entry name" value="ABC_transporter-like_CS"/>
</dbReference>
<dbReference type="InterPro" id="IPR003439">
    <property type="entry name" value="ABC_transporter-like_ATP-bd"/>
</dbReference>
<evidence type="ECO:0000256" key="2">
    <source>
        <dbReference type="ARBA" id="ARBA00022741"/>
    </source>
</evidence>
<dbReference type="SMART" id="SM00382">
    <property type="entry name" value="AAA"/>
    <property type="match status" value="1"/>
</dbReference>
<dbReference type="InterPro" id="IPR050166">
    <property type="entry name" value="ABC_transporter_ATP-bind"/>
</dbReference>
<keyword evidence="1" id="KW-0813">Transport</keyword>
<keyword evidence="2" id="KW-0547">Nucleotide-binding</keyword>
<dbReference type="PANTHER" id="PTHR42788">
    <property type="entry name" value="TAURINE IMPORT ATP-BINDING PROTEIN-RELATED"/>
    <property type="match status" value="1"/>
</dbReference>